<dbReference type="AlphaFoldDB" id="A0AA36HBW3"/>
<protein>
    <submittedName>
        <fullName evidence="1">Uncharacterized protein</fullName>
    </submittedName>
</protein>
<dbReference type="Proteomes" id="UP001176961">
    <property type="component" value="Unassembled WGS sequence"/>
</dbReference>
<dbReference type="EMBL" id="CATQJL010000316">
    <property type="protein sequence ID" value="CAJ0607817.1"/>
    <property type="molecule type" value="Genomic_DNA"/>
</dbReference>
<accession>A0AA36HBW3</accession>
<evidence type="ECO:0000313" key="1">
    <source>
        <dbReference type="EMBL" id="CAJ0607817.1"/>
    </source>
</evidence>
<evidence type="ECO:0000313" key="2">
    <source>
        <dbReference type="Proteomes" id="UP001176961"/>
    </source>
</evidence>
<comment type="caution">
    <text evidence="1">The sequence shown here is derived from an EMBL/GenBank/DDBJ whole genome shotgun (WGS) entry which is preliminary data.</text>
</comment>
<organism evidence="1 2">
    <name type="scientific">Cylicocyclus nassatus</name>
    <name type="common">Nematode worm</name>
    <dbReference type="NCBI Taxonomy" id="53992"/>
    <lineage>
        <taxon>Eukaryota</taxon>
        <taxon>Metazoa</taxon>
        <taxon>Ecdysozoa</taxon>
        <taxon>Nematoda</taxon>
        <taxon>Chromadorea</taxon>
        <taxon>Rhabditida</taxon>
        <taxon>Rhabditina</taxon>
        <taxon>Rhabditomorpha</taxon>
        <taxon>Strongyloidea</taxon>
        <taxon>Strongylidae</taxon>
        <taxon>Cylicocyclus</taxon>
    </lineage>
</organism>
<sequence length="57" mass="6312">MRVLPGGDTLCVKLSLSLLVDDYHLSSASTNVLLLKDMVIDAVRILILRGRQYVGRL</sequence>
<keyword evidence="2" id="KW-1185">Reference proteome</keyword>
<proteinExistence type="predicted"/>
<name>A0AA36HBW3_CYLNA</name>
<reference evidence="1" key="1">
    <citation type="submission" date="2023-07" db="EMBL/GenBank/DDBJ databases">
        <authorList>
            <consortium name="CYATHOMIX"/>
        </authorList>
    </citation>
    <scope>NUCLEOTIDE SEQUENCE</scope>
    <source>
        <strain evidence="1">N/A</strain>
    </source>
</reference>
<gene>
    <name evidence="1" type="ORF">CYNAS_LOCUS19800</name>
</gene>